<evidence type="ECO:0000313" key="3">
    <source>
        <dbReference type="EMBL" id="HJC24151.1"/>
    </source>
</evidence>
<protein>
    <submittedName>
        <fullName evidence="3">Uncharacterized protein</fullName>
    </submittedName>
</protein>
<name>A0A9D2SRG4_9FIRM</name>
<feature type="region of interest" description="Disordered" evidence="1">
    <location>
        <begin position="448"/>
        <end position="520"/>
    </location>
</feature>
<comment type="caution">
    <text evidence="3">The sequence shown here is derived from an EMBL/GenBank/DDBJ whole genome shotgun (WGS) entry which is preliminary data.</text>
</comment>
<proteinExistence type="predicted"/>
<dbReference type="Proteomes" id="UP000823891">
    <property type="component" value="Unassembled WGS sequence"/>
</dbReference>
<evidence type="ECO:0000313" key="4">
    <source>
        <dbReference type="Proteomes" id="UP000823891"/>
    </source>
</evidence>
<reference evidence="3" key="2">
    <citation type="submission" date="2021-04" db="EMBL/GenBank/DDBJ databases">
        <authorList>
            <person name="Gilroy R."/>
        </authorList>
    </citation>
    <scope>NUCLEOTIDE SEQUENCE</scope>
    <source>
        <strain evidence="3">USAMLcec2-132</strain>
    </source>
</reference>
<keyword evidence="2" id="KW-0472">Membrane</keyword>
<organism evidence="3 4">
    <name type="scientific">Candidatus Eisenbergiella merdavium</name>
    <dbReference type="NCBI Taxonomy" id="2838551"/>
    <lineage>
        <taxon>Bacteria</taxon>
        <taxon>Bacillati</taxon>
        <taxon>Bacillota</taxon>
        <taxon>Clostridia</taxon>
        <taxon>Lachnospirales</taxon>
        <taxon>Lachnospiraceae</taxon>
        <taxon>Eisenbergiella</taxon>
    </lineage>
</organism>
<dbReference type="AlphaFoldDB" id="A0A9D2SRG4"/>
<feature type="region of interest" description="Disordered" evidence="1">
    <location>
        <begin position="301"/>
        <end position="347"/>
    </location>
</feature>
<evidence type="ECO:0000256" key="2">
    <source>
        <dbReference type="SAM" id="Phobius"/>
    </source>
</evidence>
<feature type="compositionally biased region" description="Low complexity" evidence="1">
    <location>
        <begin position="324"/>
        <end position="334"/>
    </location>
</feature>
<evidence type="ECO:0000256" key="1">
    <source>
        <dbReference type="SAM" id="MobiDB-lite"/>
    </source>
</evidence>
<gene>
    <name evidence="3" type="ORF">H9761_10645</name>
</gene>
<reference evidence="3" key="1">
    <citation type="journal article" date="2021" name="PeerJ">
        <title>Extensive microbial diversity within the chicken gut microbiome revealed by metagenomics and culture.</title>
        <authorList>
            <person name="Gilroy R."/>
            <person name="Ravi A."/>
            <person name="Getino M."/>
            <person name="Pursley I."/>
            <person name="Horton D.L."/>
            <person name="Alikhan N.F."/>
            <person name="Baker D."/>
            <person name="Gharbi K."/>
            <person name="Hall N."/>
            <person name="Watson M."/>
            <person name="Adriaenssens E.M."/>
            <person name="Foster-Nyarko E."/>
            <person name="Jarju S."/>
            <person name="Secka A."/>
            <person name="Antonio M."/>
            <person name="Oren A."/>
            <person name="Chaudhuri R.R."/>
            <person name="La Ragione R."/>
            <person name="Hildebrand F."/>
            <person name="Pallen M.J."/>
        </authorList>
    </citation>
    <scope>NUCLEOTIDE SEQUENCE</scope>
    <source>
        <strain evidence="3">USAMLcec2-132</strain>
    </source>
</reference>
<feature type="compositionally biased region" description="Acidic residues" evidence="1">
    <location>
        <begin position="487"/>
        <end position="504"/>
    </location>
</feature>
<feature type="compositionally biased region" description="Polar residues" evidence="1">
    <location>
        <begin position="310"/>
        <end position="323"/>
    </location>
</feature>
<feature type="transmembrane region" description="Helical" evidence="2">
    <location>
        <begin position="539"/>
        <end position="562"/>
    </location>
</feature>
<accession>A0A9D2SRG4</accession>
<feature type="compositionally biased region" description="Polar residues" evidence="1">
    <location>
        <begin position="450"/>
        <end position="468"/>
    </location>
</feature>
<keyword evidence="2" id="KW-0812">Transmembrane</keyword>
<dbReference type="EMBL" id="DWWS01000039">
    <property type="protein sequence ID" value="HJC24151.1"/>
    <property type="molecule type" value="Genomic_DNA"/>
</dbReference>
<sequence length="565" mass="61332">MEPDGKLSTEDSAEIIFTFTPDPGFRIGEVRLDGTDITSELKENTYTLKTGSLSEESSPHKLSVSFRETTKAELLEQFRALPSLDAASEYGEKEQRVYLDAWIQYQALAKRDHIRLEDHILQAYYKNLTCLPCFSLSVDIAEAADSFVSISDTSILFSTLKQDEAQKLLDGTIRKIAFTLKADTAKLEKAEENALLSLLDPVVSVGGIRISAEKTVYKKGASNTYPLTNLPLSLTFSLSGAGTPEKGYERSFYAARLTEGPGGKIKAELLDKKEESQTQLTISASSFPAVYVLLYQDRKTGEGQTEKPSSEASASENKPSQEASSDSGSSGNDSGNHDSDDNDSSTYVPDYEKEFWEEVRGLIQKAKAGETVNVNAVTYDRMPESVMDALRKNPNVALIVRWDGGDAVIIPALTALAKEEGRVYYPLSYLSGLYKTINAALTQPVPQPNAAPQITAPAQSASTYTPTPENMGVKKPQNSQGSGNGDSQEETDPQEETSTEETAAEPEGSLPASQDDHAEDSELLDTVQVTQAQKNPTTIIVLVASAALLILVLILIAVLLTLKNK</sequence>
<keyword evidence="2" id="KW-1133">Transmembrane helix</keyword>